<proteinExistence type="predicted"/>
<feature type="region of interest" description="Disordered" evidence="1">
    <location>
        <begin position="189"/>
        <end position="212"/>
    </location>
</feature>
<dbReference type="EMBL" id="BARS01005779">
    <property type="protein sequence ID" value="GAF78575.1"/>
    <property type="molecule type" value="Genomic_DNA"/>
</dbReference>
<organism evidence="2">
    <name type="scientific">marine sediment metagenome</name>
    <dbReference type="NCBI Taxonomy" id="412755"/>
    <lineage>
        <taxon>unclassified sequences</taxon>
        <taxon>metagenomes</taxon>
        <taxon>ecological metagenomes</taxon>
    </lineage>
</organism>
<evidence type="ECO:0000313" key="2">
    <source>
        <dbReference type="EMBL" id="GAF78575.1"/>
    </source>
</evidence>
<name>X0TR25_9ZZZZ</name>
<reference evidence="2" key="1">
    <citation type="journal article" date="2014" name="Front. Microbiol.">
        <title>High frequency of phylogenetically diverse reductive dehalogenase-homologous genes in deep subseafloor sedimentary metagenomes.</title>
        <authorList>
            <person name="Kawai M."/>
            <person name="Futagami T."/>
            <person name="Toyoda A."/>
            <person name="Takaki Y."/>
            <person name="Nishi S."/>
            <person name="Hori S."/>
            <person name="Arai W."/>
            <person name="Tsubouchi T."/>
            <person name="Morono Y."/>
            <person name="Uchiyama I."/>
            <person name="Ito T."/>
            <person name="Fujiyama A."/>
            <person name="Inagaki F."/>
            <person name="Takami H."/>
        </authorList>
    </citation>
    <scope>NUCLEOTIDE SEQUENCE</scope>
    <source>
        <strain evidence="2">Expedition CK06-06</strain>
    </source>
</reference>
<accession>X0TR25</accession>
<gene>
    <name evidence="2" type="ORF">S01H1_11340</name>
</gene>
<feature type="non-terminal residue" evidence="2">
    <location>
        <position position="429"/>
    </location>
</feature>
<sequence>LKQRAATGEGPAVTDDLSAEIQFIPSEDIGLGTAPRKIHFGYDEGRLKEDLMALKDAREIVSQWVMDTTKEVSEAPEEWQPLIEKLRNATLGDKVTPKRSRTVESYQFEGDLDEVFKVDQSKAIDDYLRQSKEIFDYRESRKGVYEETKATKASITVDPSILSGRTHPMRSAAKQAELEAKEIARQQAAQEEFNKKTFSKSRKPPARTSEERIVGDPKKFTEPIQKQFQYMQDFHDNALSLQREFNKFEYTTGLEEAHREIQAALTEGEVPPTGVEFGKTLDALEKTGFIGFQESLKAWKLWRVAMADFLIARAKEAEQEFEVASATGTGTKEFEAFNARVEKLREFMVRGLGKKTDLYTKDRRLLVDESTADKAGLLFTPQQIFEKTKQPFGDDEFTRGAFNEIIDKVESGVFEAPEIEIKKIFDQLG</sequence>
<comment type="caution">
    <text evidence="2">The sequence shown here is derived from an EMBL/GenBank/DDBJ whole genome shotgun (WGS) entry which is preliminary data.</text>
</comment>
<dbReference type="AlphaFoldDB" id="X0TR25"/>
<evidence type="ECO:0000256" key="1">
    <source>
        <dbReference type="SAM" id="MobiDB-lite"/>
    </source>
</evidence>
<protein>
    <submittedName>
        <fullName evidence="2">Uncharacterized protein</fullName>
    </submittedName>
</protein>
<feature type="non-terminal residue" evidence="2">
    <location>
        <position position="1"/>
    </location>
</feature>